<feature type="transmembrane region" description="Helical" evidence="1">
    <location>
        <begin position="12"/>
        <end position="32"/>
    </location>
</feature>
<reference evidence="3 4" key="1">
    <citation type="submission" date="2021-06" db="EMBL/GenBank/DDBJ databases">
        <title>Sphingomonas sp. XMGL2, whole genome shotgun sequencing project.</title>
        <authorList>
            <person name="Zhao G."/>
            <person name="Shen L."/>
        </authorList>
    </citation>
    <scope>NUCLEOTIDE SEQUENCE [LARGE SCALE GENOMIC DNA]</scope>
    <source>
        <strain evidence="3 4">XMGL2</strain>
    </source>
</reference>
<protein>
    <submittedName>
        <fullName evidence="3">Pilus assembly protein</fullName>
    </submittedName>
</protein>
<organism evidence="3 4">
    <name type="scientific">Sphingomonas quercus</name>
    <dbReference type="NCBI Taxonomy" id="2842451"/>
    <lineage>
        <taxon>Bacteria</taxon>
        <taxon>Pseudomonadati</taxon>
        <taxon>Pseudomonadota</taxon>
        <taxon>Alphaproteobacteria</taxon>
        <taxon>Sphingomonadales</taxon>
        <taxon>Sphingomonadaceae</taxon>
        <taxon>Sphingomonas</taxon>
    </lineage>
</organism>
<evidence type="ECO:0000259" key="2">
    <source>
        <dbReference type="Pfam" id="PF07811"/>
    </source>
</evidence>
<comment type="caution">
    <text evidence="3">The sequence shown here is derived from an EMBL/GenBank/DDBJ whole genome shotgun (WGS) entry which is preliminary data.</text>
</comment>
<proteinExistence type="predicted"/>
<keyword evidence="1" id="KW-1133">Transmembrane helix</keyword>
<keyword evidence="1" id="KW-0812">Transmembrane</keyword>
<keyword evidence="1" id="KW-0472">Membrane</keyword>
<dbReference type="Proteomes" id="UP000776276">
    <property type="component" value="Unassembled WGS sequence"/>
</dbReference>
<dbReference type="EMBL" id="JAHKRT010000001">
    <property type="protein sequence ID" value="MBU3076351.1"/>
    <property type="molecule type" value="Genomic_DNA"/>
</dbReference>
<dbReference type="RefSeq" id="WP_216318385.1">
    <property type="nucleotide sequence ID" value="NZ_JAHKRT010000001.1"/>
</dbReference>
<feature type="domain" description="TadE-like" evidence="2">
    <location>
        <begin position="11"/>
        <end position="53"/>
    </location>
</feature>
<evidence type="ECO:0000256" key="1">
    <source>
        <dbReference type="SAM" id="Phobius"/>
    </source>
</evidence>
<evidence type="ECO:0000313" key="4">
    <source>
        <dbReference type="Proteomes" id="UP000776276"/>
    </source>
</evidence>
<dbReference type="Pfam" id="PF07811">
    <property type="entry name" value="TadE"/>
    <property type="match status" value="1"/>
</dbReference>
<evidence type="ECO:0000313" key="3">
    <source>
        <dbReference type="EMBL" id="MBU3076351.1"/>
    </source>
</evidence>
<name>A0ABS6BDF4_9SPHN</name>
<sequence>MIRHLFRDRRGATAVEFALVAPAMLAMIFLLLEGGRMIWTQQVLQETAFAAARCMALKSSDCTDVSAMPAWAVTRARASGVRIAAGAVHIESNAASNNPLCQNQPGMNGVAITSPFASRIGHILPVAGHGLTASACFPVAPTPSA</sequence>
<dbReference type="InterPro" id="IPR012495">
    <property type="entry name" value="TadE-like_dom"/>
</dbReference>
<accession>A0ABS6BDF4</accession>
<gene>
    <name evidence="3" type="ORF">KOF26_00615</name>
</gene>
<keyword evidence="4" id="KW-1185">Reference proteome</keyword>